<evidence type="ECO:0000256" key="5">
    <source>
        <dbReference type="ARBA" id="ARBA00022741"/>
    </source>
</evidence>
<name>A0A1W6L4W6_9BURK</name>
<dbReference type="EMBL" id="CP015118">
    <property type="protein sequence ID" value="ARN19371.1"/>
    <property type="molecule type" value="Genomic_DNA"/>
</dbReference>
<dbReference type="InterPro" id="IPR003594">
    <property type="entry name" value="HATPase_dom"/>
</dbReference>
<dbReference type="SUPFAM" id="SSF55874">
    <property type="entry name" value="ATPase domain of HSP90 chaperone/DNA topoisomerase II/histidine kinase"/>
    <property type="match status" value="1"/>
</dbReference>
<dbReference type="SUPFAM" id="SSF47384">
    <property type="entry name" value="Homodimeric domain of signal transducing histidine kinase"/>
    <property type="match status" value="1"/>
</dbReference>
<dbReference type="EC" id="2.7.13.3" evidence="2"/>
<dbReference type="InterPro" id="IPR001789">
    <property type="entry name" value="Sig_transdc_resp-reg_receiver"/>
</dbReference>
<dbReference type="InterPro" id="IPR004358">
    <property type="entry name" value="Sig_transdc_His_kin-like_C"/>
</dbReference>
<keyword evidence="7" id="KW-0067">ATP-binding</keyword>
<dbReference type="InterPro" id="IPR005467">
    <property type="entry name" value="His_kinase_dom"/>
</dbReference>
<dbReference type="Pfam" id="PF08447">
    <property type="entry name" value="PAS_3"/>
    <property type="match status" value="1"/>
</dbReference>
<keyword evidence="8" id="KW-0902">Two-component regulatory system</keyword>
<dbReference type="Gene3D" id="3.30.565.10">
    <property type="entry name" value="Histidine kinase-like ATPase, C-terminal domain"/>
    <property type="match status" value="1"/>
</dbReference>
<dbReference type="SMART" id="SM00448">
    <property type="entry name" value="REC"/>
    <property type="match status" value="1"/>
</dbReference>
<dbReference type="RefSeq" id="WP_085749629.1">
    <property type="nucleotide sequence ID" value="NZ_BSPR01000002.1"/>
</dbReference>
<dbReference type="PROSITE" id="PS50113">
    <property type="entry name" value="PAC"/>
    <property type="match status" value="1"/>
</dbReference>
<protein>
    <recommendedName>
        <fullName evidence="2">histidine kinase</fullName>
        <ecNumber evidence="2">2.7.13.3</ecNumber>
    </recommendedName>
</protein>
<dbReference type="InterPro" id="IPR000014">
    <property type="entry name" value="PAS"/>
</dbReference>
<accession>A0A1W6L4W6</accession>
<dbReference type="Proteomes" id="UP000193427">
    <property type="component" value="Chromosome"/>
</dbReference>
<dbReference type="Pfam" id="PF00072">
    <property type="entry name" value="Response_reg"/>
    <property type="match status" value="1"/>
</dbReference>
<dbReference type="AlphaFoldDB" id="A0A1W6L4W6"/>
<dbReference type="SMART" id="SM00388">
    <property type="entry name" value="HisKA"/>
    <property type="match status" value="1"/>
</dbReference>
<dbReference type="InterPro" id="IPR036890">
    <property type="entry name" value="HATPase_C_sf"/>
</dbReference>
<evidence type="ECO:0000313" key="10">
    <source>
        <dbReference type="Proteomes" id="UP000193427"/>
    </source>
</evidence>
<evidence type="ECO:0000256" key="6">
    <source>
        <dbReference type="ARBA" id="ARBA00022777"/>
    </source>
</evidence>
<dbReference type="OrthoDB" id="224978at2"/>
<dbReference type="InterPro" id="IPR035965">
    <property type="entry name" value="PAS-like_dom_sf"/>
</dbReference>
<dbReference type="Gene3D" id="3.30.450.20">
    <property type="entry name" value="PAS domain"/>
    <property type="match status" value="1"/>
</dbReference>
<keyword evidence="5" id="KW-0547">Nucleotide-binding</keyword>
<dbReference type="KEGG" id="rgu:A4W93_05285"/>
<evidence type="ECO:0000256" key="7">
    <source>
        <dbReference type="ARBA" id="ARBA00022840"/>
    </source>
</evidence>
<dbReference type="GO" id="GO:0000155">
    <property type="term" value="F:phosphorelay sensor kinase activity"/>
    <property type="evidence" value="ECO:0007669"/>
    <property type="project" value="InterPro"/>
</dbReference>
<evidence type="ECO:0000256" key="3">
    <source>
        <dbReference type="ARBA" id="ARBA00022553"/>
    </source>
</evidence>
<dbReference type="PANTHER" id="PTHR43065">
    <property type="entry name" value="SENSOR HISTIDINE KINASE"/>
    <property type="match status" value="1"/>
</dbReference>
<proteinExistence type="predicted"/>
<gene>
    <name evidence="9" type="ORF">A4W93_05285</name>
</gene>
<dbReference type="InterPro" id="IPR011006">
    <property type="entry name" value="CheY-like_superfamily"/>
</dbReference>
<evidence type="ECO:0000256" key="2">
    <source>
        <dbReference type="ARBA" id="ARBA00012438"/>
    </source>
</evidence>
<dbReference type="Pfam" id="PF00512">
    <property type="entry name" value="HisKA"/>
    <property type="match status" value="1"/>
</dbReference>
<dbReference type="InterPro" id="IPR036097">
    <property type="entry name" value="HisK_dim/P_sf"/>
</dbReference>
<evidence type="ECO:0000313" key="9">
    <source>
        <dbReference type="EMBL" id="ARN19371.1"/>
    </source>
</evidence>
<dbReference type="SMART" id="SM00086">
    <property type="entry name" value="PAC"/>
    <property type="match status" value="1"/>
</dbReference>
<dbReference type="InterPro" id="IPR000700">
    <property type="entry name" value="PAS-assoc_C"/>
</dbReference>
<evidence type="ECO:0000256" key="1">
    <source>
        <dbReference type="ARBA" id="ARBA00000085"/>
    </source>
</evidence>
<dbReference type="InterPro" id="IPR013655">
    <property type="entry name" value="PAS_fold_3"/>
</dbReference>
<evidence type="ECO:0000256" key="4">
    <source>
        <dbReference type="ARBA" id="ARBA00022679"/>
    </source>
</evidence>
<dbReference type="Pfam" id="PF02518">
    <property type="entry name" value="HATPase_c"/>
    <property type="match status" value="1"/>
</dbReference>
<dbReference type="Gene3D" id="1.10.287.130">
    <property type="match status" value="1"/>
</dbReference>
<dbReference type="InterPro" id="IPR001610">
    <property type="entry name" value="PAC"/>
</dbReference>
<sequence>MTTSPSLDQALADALRRNEALAHRNESLSRENVRLAAELARLGESERHFRTIVSTDIADRKKVEEELRAAEERFALAVAGSNDGIWEWDIETNRMFMSERAQALFGVEIGPTIRPRAEWRSAIPLHPDDVESQIDMVDAYLLGDGQSYEGEWRIRQPDGSYRWVRILGLCVRNASGRGTRLAGSVSDIDARKRAEGALRQSQRMEAIGTLAGGIAHDFNNILGVILGFGEMLAQKTKRNPGATRDLSYIMAAGERGRSLVERILAFSGAACVEKSPVNVERICQETMALLSSTLPGSVRVAEHFDAGSASTLGDATQVHQVVMNLVTNAIHAMPAGGVLTVGCDLHQLHGEHDVATGTLPAGRYIQLKVGDSGTGIPAHIVSRIFDPFFTTKEQGVGTGLGLSLVHGIVREMGGGVEVETTHGKGSTFTVWLPDVGVEATRLPEVRTALPRGQQQRILVVDDEPALVHLATGTLATLGYRPLGFSSSLEAVARFEATPTEFDAVLTDERMPLMAGADVIAAVRALRPDIPIVLVTGDPSGPGVRRAMDAGANAIVGKPVAARDLARAMADALAAQARPDGPA</sequence>
<dbReference type="CDD" id="cd00082">
    <property type="entry name" value="HisKA"/>
    <property type="match status" value="1"/>
</dbReference>
<dbReference type="Gene3D" id="3.40.50.2300">
    <property type="match status" value="1"/>
</dbReference>
<keyword evidence="10" id="KW-1185">Reference proteome</keyword>
<organism evidence="9 10">
    <name type="scientific">Piscinibacter gummiphilus</name>
    <dbReference type="NCBI Taxonomy" id="946333"/>
    <lineage>
        <taxon>Bacteria</taxon>
        <taxon>Pseudomonadati</taxon>
        <taxon>Pseudomonadota</taxon>
        <taxon>Betaproteobacteria</taxon>
        <taxon>Burkholderiales</taxon>
        <taxon>Sphaerotilaceae</taxon>
        <taxon>Piscinibacter</taxon>
    </lineage>
</organism>
<dbReference type="CDD" id="cd00130">
    <property type="entry name" value="PAS"/>
    <property type="match status" value="1"/>
</dbReference>
<dbReference type="NCBIfam" id="TIGR00229">
    <property type="entry name" value="sensory_box"/>
    <property type="match status" value="1"/>
</dbReference>
<dbReference type="InterPro" id="IPR003661">
    <property type="entry name" value="HisK_dim/P_dom"/>
</dbReference>
<keyword evidence="3" id="KW-0597">Phosphoprotein</keyword>
<dbReference type="PANTHER" id="PTHR43065:SF46">
    <property type="entry name" value="C4-DICARBOXYLATE TRANSPORT SENSOR PROTEIN DCTB"/>
    <property type="match status" value="1"/>
</dbReference>
<reference evidence="9 10" key="1">
    <citation type="submission" date="2016-04" db="EMBL/GenBank/DDBJ databases">
        <title>Complete genome sequence of natural rubber-degrading, novel Gram-negative bacterium, Rhizobacter gummiphilus strain NS21.</title>
        <authorList>
            <person name="Tabata M."/>
            <person name="Kasai D."/>
            <person name="Fukuda M."/>
        </authorList>
    </citation>
    <scope>NUCLEOTIDE SEQUENCE [LARGE SCALE GENOMIC DNA]</scope>
    <source>
        <strain evidence="9 10">NS21</strain>
    </source>
</reference>
<comment type="catalytic activity">
    <reaction evidence="1">
        <text>ATP + protein L-histidine = ADP + protein N-phospho-L-histidine.</text>
        <dbReference type="EC" id="2.7.13.3"/>
    </reaction>
</comment>
<dbReference type="SMART" id="SM00387">
    <property type="entry name" value="HATPase_c"/>
    <property type="match status" value="1"/>
</dbReference>
<dbReference type="SUPFAM" id="SSF55785">
    <property type="entry name" value="PYP-like sensor domain (PAS domain)"/>
    <property type="match status" value="1"/>
</dbReference>
<dbReference type="PROSITE" id="PS50109">
    <property type="entry name" value="HIS_KIN"/>
    <property type="match status" value="1"/>
</dbReference>
<dbReference type="PROSITE" id="PS50110">
    <property type="entry name" value="RESPONSE_REGULATORY"/>
    <property type="match status" value="1"/>
</dbReference>
<keyword evidence="6" id="KW-0418">Kinase</keyword>
<dbReference type="STRING" id="946333.A4W93_05285"/>
<dbReference type="PRINTS" id="PR00344">
    <property type="entry name" value="BCTRLSENSOR"/>
</dbReference>
<keyword evidence="4" id="KW-0808">Transferase</keyword>
<dbReference type="GO" id="GO:0005524">
    <property type="term" value="F:ATP binding"/>
    <property type="evidence" value="ECO:0007669"/>
    <property type="project" value="UniProtKB-KW"/>
</dbReference>
<evidence type="ECO:0000256" key="8">
    <source>
        <dbReference type="ARBA" id="ARBA00023012"/>
    </source>
</evidence>
<dbReference type="SUPFAM" id="SSF52172">
    <property type="entry name" value="CheY-like"/>
    <property type="match status" value="1"/>
</dbReference>